<evidence type="ECO:0000313" key="3">
    <source>
        <dbReference type="Proteomes" id="UP000694541"/>
    </source>
</evidence>
<feature type="signal peptide" evidence="1">
    <location>
        <begin position="1"/>
        <end position="19"/>
    </location>
</feature>
<reference evidence="2" key="2">
    <citation type="submission" date="2025-09" db="UniProtKB">
        <authorList>
            <consortium name="Ensembl"/>
        </authorList>
    </citation>
    <scope>IDENTIFICATION</scope>
</reference>
<sequence>MRPALAAWLTLSLLVGTGAEDMCRGPPATPAHSISAPRLSPEERLSPHIPESLRCDACYAIAFQVGTGETAP</sequence>
<evidence type="ECO:0000313" key="2">
    <source>
        <dbReference type="Ensembl" id="ENSANIP00000022811.1"/>
    </source>
</evidence>
<reference evidence="2" key="1">
    <citation type="submission" date="2025-08" db="UniProtKB">
        <authorList>
            <consortium name="Ensembl"/>
        </authorList>
    </citation>
    <scope>IDENTIFICATION</scope>
</reference>
<organism evidence="2 3">
    <name type="scientific">Accipiter nisus</name>
    <name type="common">Eurasian sparrowhawk</name>
    <dbReference type="NCBI Taxonomy" id="211598"/>
    <lineage>
        <taxon>Eukaryota</taxon>
        <taxon>Metazoa</taxon>
        <taxon>Chordata</taxon>
        <taxon>Craniata</taxon>
        <taxon>Vertebrata</taxon>
        <taxon>Euteleostomi</taxon>
        <taxon>Archelosauria</taxon>
        <taxon>Archosauria</taxon>
        <taxon>Dinosauria</taxon>
        <taxon>Saurischia</taxon>
        <taxon>Theropoda</taxon>
        <taxon>Coelurosauria</taxon>
        <taxon>Aves</taxon>
        <taxon>Neognathae</taxon>
        <taxon>Neoaves</taxon>
        <taxon>Telluraves</taxon>
        <taxon>Accipitrimorphae</taxon>
        <taxon>Accipitriformes</taxon>
        <taxon>Accipitridae</taxon>
        <taxon>Accipitrinae</taxon>
        <taxon>Accipiter</taxon>
    </lineage>
</organism>
<protein>
    <submittedName>
        <fullName evidence="2">Uncharacterized protein</fullName>
    </submittedName>
</protein>
<proteinExistence type="predicted"/>
<accession>A0A8B9NI38</accession>
<dbReference type="AlphaFoldDB" id="A0A8B9NI38"/>
<keyword evidence="3" id="KW-1185">Reference proteome</keyword>
<evidence type="ECO:0000256" key="1">
    <source>
        <dbReference type="SAM" id="SignalP"/>
    </source>
</evidence>
<dbReference type="Ensembl" id="ENSANIT00000023572.1">
    <property type="protein sequence ID" value="ENSANIP00000022811.1"/>
    <property type="gene ID" value="ENSANIG00000015537.1"/>
</dbReference>
<dbReference type="Proteomes" id="UP000694541">
    <property type="component" value="Unplaced"/>
</dbReference>
<name>A0A8B9NI38_9AVES</name>
<feature type="chain" id="PRO_5034545448" evidence="1">
    <location>
        <begin position="20"/>
        <end position="72"/>
    </location>
</feature>
<keyword evidence="1" id="KW-0732">Signal</keyword>